<evidence type="ECO:0000313" key="8">
    <source>
        <dbReference type="EMBL" id="PZD97065.1"/>
    </source>
</evidence>
<dbReference type="GO" id="GO:0000160">
    <property type="term" value="P:phosphorelay signal transduction system"/>
    <property type="evidence" value="ECO:0007669"/>
    <property type="project" value="UniProtKB-KW"/>
</dbReference>
<evidence type="ECO:0000259" key="7">
    <source>
        <dbReference type="PROSITE" id="PS50110"/>
    </source>
</evidence>
<organism evidence="8 9">
    <name type="scientific">Paenibacillus sambharensis</name>
    <dbReference type="NCBI Taxonomy" id="1803190"/>
    <lineage>
        <taxon>Bacteria</taxon>
        <taxon>Bacillati</taxon>
        <taxon>Bacillota</taxon>
        <taxon>Bacilli</taxon>
        <taxon>Bacillales</taxon>
        <taxon>Paenibacillaceae</taxon>
        <taxon>Paenibacillus</taxon>
    </lineage>
</organism>
<reference evidence="8 9" key="1">
    <citation type="submission" date="2018-06" db="EMBL/GenBank/DDBJ databases">
        <title>Paenibacillus imtechensis sp. nov.</title>
        <authorList>
            <person name="Pinnaka A.K."/>
            <person name="Singh H."/>
            <person name="Kaur M."/>
        </authorList>
    </citation>
    <scope>NUCLEOTIDE SEQUENCE [LARGE SCALE GENOMIC DNA]</scope>
    <source>
        <strain evidence="8 9">SMB1</strain>
    </source>
</reference>
<dbReference type="PROSITE" id="PS50110">
    <property type="entry name" value="RESPONSE_REGULATORY"/>
    <property type="match status" value="1"/>
</dbReference>
<keyword evidence="9" id="KW-1185">Reference proteome</keyword>
<protein>
    <submittedName>
        <fullName evidence="8">Response regulator</fullName>
    </submittedName>
</protein>
<dbReference type="RefSeq" id="WP_111145392.1">
    <property type="nucleotide sequence ID" value="NZ_QKRB01000031.1"/>
</dbReference>
<dbReference type="InterPro" id="IPR001789">
    <property type="entry name" value="Sig_transdc_resp-reg_receiver"/>
</dbReference>
<keyword evidence="4" id="KW-0238">DNA-binding</keyword>
<evidence type="ECO:0000256" key="4">
    <source>
        <dbReference type="ARBA" id="ARBA00023125"/>
    </source>
</evidence>
<evidence type="ECO:0000256" key="3">
    <source>
        <dbReference type="ARBA" id="ARBA00023015"/>
    </source>
</evidence>
<dbReference type="EMBL" id="QKRB01000031">
    <property type="protein sequence ID" value="PZD97065.1"/>
    <property type="molecule type" value="Genomic_DNA"/>
</dbReference>
<dbReference type="CDD" id="cd17574">
    <property type="entry name" value="REC_OmpR"/>
    <property type="match status" value="1"/>
</dbReference>
<dbReference type="Pfam" id="PF00072">
    <property type="entry name" value="Response_reg"/>
    <property type="match status" value="1"/>
</dbReference>
<dbReference type="SMART" id="SM00448">
    <property type="entry name" value="REC"/>
    <property type="match status" value="1"/>
</dbReference>
<dbReference type="PANTHER" id="PTHR44591:SF3">
    <property type="entry name" value="RESPONSE REGULATORY DOMAIN-CONTAINING PROTEIN"/>
    <property type="match status" value="1"/>
</dbReference>
<dbReference type="FunFam" id="3.40.50.2300:FF:000001">
    <property type="entry name" value="DNA-binding response regulator PhoB"/>
    <property type="match status" value="1"/>
</dbReference>
<comment type="caution">
    <text evidence="8">The sequence shown here is derived from an EMBL/GenBank/DDBJ whole genome shotgun (WGS) entry which is preliminary data.</text>
</comment>
<proteinExistence type="predicted"/>
<dbReference type="SUPFAM" id="SSF52172">
    <property type="entry name" value="CheY-like"/>
    <property type="match status" value="1"/>
</dbReference>
<dbReference type="Proteomes" id="UP000249522">
    <property type="component" value="Unassembled WGS sequence"/>
</dbReference>
<dbReference type="AlphaFoldDB" id="A0A2W1LQE3"/>
<dbReference type="Gene3D" id="3.40.50.2300">
    <property type="match status" value="1"/>
</dbReference>
<keyword evidence="1 6" id="KW-0597">Phosphoprotein</keyword>
<dbReference type="InterPro" id="IPR050595">
    <property type="entry name" value="Bact_response_regulator"/>
</dbReference>
<keyword evidence="3" id="KW-0805">Transcription regulation</keyword>
<dbReference type="OrthoDB" id="9797769at2"/>
<feature type="modified residue" description="4-aspartylphosphate" evidence="6">
    <location>
        <position position="52"/>
    </location>
</feature>
<name>A0A2W1LQE3_9BACL</name>
<evidence type="ECO:0000256" key="2">
    <source>
        <dbReference type="ARBA" id="ARBA00023012"/>
    </source>
</evidence>
<keyword evidence="5" id="KW-0804">Transcription</keyword>
<accession>A0A2W1LQE3</accession>
<evidence type="ECO:0000256" key="5">
    <source>
        <dbReference type="ARBA" id="ARBA00023163"/>
    </source>
</evidence>
<keyword evidence="2" id="KW-0902">Two-component regulatory system</keyword>
<dbReference type="PANTHER" id="PTHR44591">
    <property type="entry name" value="STRESS RESPONSE REGULATOR PROTEIN 1"/>
    <property type="match status" value="1"/>
</dbReference>
<feature type="domain" description="Response regulatory" evidence="7">
    <location>
        <begin position="3"/>
        <end position="119"/>
    </location>
</feature>
<gene>
    <name evidence="8" type="ORF">DNH61_03995</name>
</gene>
<dbReference type="GO" id="GO:0003677">
    <property type="term" value="F:DNA binding"/>
    <property type="evidence" value="ECO:0007669"/>
    <property type="project" value="UniProtKB-KW"/>
</dbReference>
<evidence type="ECO:0000256" key="6">
    <source>
        <dbReference type="PROSITE-ProRule" id="PRU00169"/>
    </source>
</evidence>
<evidence type="ECO:0000313" key="9">
    <source>
        <dbReference type="Proteomes" id="UP000249522"/>
    </source>
</evidence>
<evidence type="ECO:0000256" key="1">
    <source>
        <dbReference type="ARBA" id="ARBA00022553"/>
    </source>
</evidence>
<dbReference type="InterPro" id="IPR011006">
    <property type="entry name" value="CheY-like_superfamily"/>
</dbReference>
<sequence>MAAILLAEDEPVLRMLVMDSLEDEGYEIEVACDGEEAFERIQEREFDLIILDYMMPKMTGIEVIERTRELENRKHTKILMLSAKSQQTEQDKVLQAGADDFMSKPFSPLDLIAKVGDMLDG</sequence>